<organism evidence="5 6">
    <name type="scientific">Halalkalibacter okhensis</name>
    <dbReference type="NCBI Taxonomy" id="333138"/>
    <lineage>
        <taxon>Bacteria</taxon>
        <taxon>Bacillati</taxon>
        <taxon>Bacillota</taxon>
        <taxon>Bacilli</taxon>
        <taxon>Bacillales</taxon>
        <taxon>Bacillaceae</taxon>
        <taxon>Halalkalibacter</taxon>
    </lineage>
</organism>
<dbReference type="PANTHER" id="PTHR33164">
    <property type="entry name" value="TRANSCRIPTIONAL REGULATOR, MARR FAMILY"/>
    <property type="match status" value="1"/>
</dbReference>
<accession>A0A0B0I9I8</accession>
<comment type="caution">
    <text evidence="5">The sequence shown here is derived from an EMBL/GenBank/DDBJ whole genome shotgun (WGS) entry which is preliminary data.</text>
</comment>
<dbReference type="GO" id="GO:0003677">
    <property type="term" value="F:DNA binding"/>
    <property type="evidence" value="ECO:0007669"/>
    <property type="project" value="UniProtKB-KW"/>
</dbReference>
<dbReference type="PRINTS" id="PR00598">
    <property type="entry name" value="HTHMARR"/>
</dbReference>
<dbReference type="Gene3D" id="1.10.10.10">
    <property type="entry name" value="Winged helix-like DNA-binding domain superfamily/Winged helix DNA-binding domain"/>
    <property type="match status" value="1"/>
</dbReference>
<dbReference type="Pfam" id="PF01047">
    <property type="entry name" value="MarR"/>
    <property type="match status" value="1"/>
</dbReference>
<dbReference type="AlphaFoldDB" id="A0A0B0I9I8"/>
<protein>
    <recommendedName>
        <fullName evidence="4">HTH marR-type domain-containing protein</fullName>
    </recommendedName>
</protein>
<gene>
    <name evidence="5" type="ORF">LQ50_16800</name>
</gene>
<dbReference type="OrthoDB" id="9799663at2"/>
<evidence type="ECO:0000313" key="6">
    <source>
        <dbReference type="Proteomes" id="UP000030832"/>
    </source>
</evidence>
<dbReference type="InterPro" id="IPR039422">
    <property type="entry name" value="MarR/SlyA-like"/>
</dbReference>
<keyword evidence="3" id="KW-0804">Transcription</keyword>
<evidence type="ECO:0000256" key="2">
    <source>
        <dbReference type="ARBA" id="ARBA00023125"/>
    </source>
</evidence>
<dbReference type="PANTHER" id="PTHR33164:SF64">
    <property type="entry name" value="TRANSCRIPTIONAL REGULATOR SLYA"/>
    <property type="match status" value="1"/>
</dbReference>
<dbReference type="PROSITE" id="PS01117">
    <property type="entry name" value="HTH_MARR_1"/>
    <property type="match status" value="1"/>
</dbReference>
<dbReference type="InterPro" id="IPR036388">
    <property type="entry name" value="WH-like_DNA-bd_sf"/>
</dbReference>
<proteinExistence type="predicted"/>
<dbReference type="PROSITE" id="PS50995">
    <property type="entry name" value="HTH_MARR_2"/>
    <property type="match status" value="1"/>
</dbReference>
<keyword evidence="2" id="KW-0238">DNA-binding</keyword>
<evidence type="ECO:0000259" key="4">
    <source>
        <dbReference type="PROSITE" id="PS50995"/>
    </source>
</evidence>
<dbReference type="STRING" id="333138.LQ50_16800"/>
<dbReference type="GO" id="GO:0003700">
    <property type="term" value="F:DNA-binding transcription factor activity"/>
    <property type="evidence" value="ECO:0007669"/>
    <property type="project" value="InterPro"/>
</dbReference>
<evidence type="ECO:0000256" key="3">
    <source>
        <dbReference type="ARBA" id="ARBA00023163"/>
    </source>
</evidence>
<sequence length="147" mass="16891">MGKSNYILAESIGYKITNTARLITNRLNKNFKQNNLPVTNEQWAIMIRLWEEDGLTQNNLAELTKKDSPSISRLINNMVKRDLVTRVPHPVDKRTNLIFLTATGKKMQMSMIEQAQNTVDQISNGIDKEEMDVFLKVLNKIDQNLTD</sequence>
<evidence type="ECO:0000313" key="5">
    <source>
        <dbReference type="EMBL" id="KHF39203.1"/>
    </source>
</evidence>
<dbReference type="eggNOG" id="COG1846">
    <property type="taxonomic scope" value="Bacteria"/>
</dbReference>
<dbReference type="InterPro" id="IPR023187">
    <property type="entry name" value="Tscrpt_reg_MarR-type_CS"/>
</dbReference>
<dbReference type="Proteomes" id="UP000030832">
    <property type="component" value="Unassembled WGS sequence"/>
</dbReference>
<dbReference type="EMBL" id="JRJU01000022">
    <property type="protein sequence ID" value="KHF39203.1"/>
    <property type="molecule type" value="Genomic_DNA"/>
</dbReference>
<keyword evidence="6" id="KW-1185">Reference proteome</keyword>
<keyword evidence="1" id="KW-0805">Transcription regulation</keyword>
<reference evidence="5 6" key="1">
    <citation type="submission" date="2014-09" db="EMBL/GenBank/DDBJ databases">
        <title>Genome sequencing and annotation of Bacillus Okhensis strain Kh10-101T.</title>
        <authorList>
            <person name="Prakash J.S."/>
        </authorList>
    </citation>
    <scope>NUCLEOTIDE SEQUENCE [LARGE SCALE GENOMIC DNA]</scope>
    <source>
        <strain evidence="6">Kh10-101T</strain>
    </source>
</reference>
<dbReference type="SMART" id="SM00347">
    <property type="entry name" value="HTH_MARR"/>
    <property type="match status" value="1"/>
</dbReference>
<dbReference type="SUPFAM" id="SSF46785">
    <property type="entry name" value="Winged helix' DNA-binding domain"/>
    <property type="match status" value="1"/>
</dbReference>
<dbReference type="RefSeq" id="WP_034631116.1">
    <property type="nucleotide sequence ID" value="NZ_JRJU01000022.1"/>
</dbReference>
<feature type="domain" description="HTH marR-type" evidence="4">
    <location>
        <begin position="9"/>
        <end position="143"/>
    </location>
</feature>
<dbReference type="InterPro" id="IPR036390">
    <property type="entry name" value="WH_DNA-bd_sf"/>
</dbReference>
<name>A0A0B0I9I8_9BACI</name>
<dbReference type="InterPro" id="IPR000835">
    <property type="entry name" value="HTH_MarR-typ"/>
</dbReference>
<evidence type="ECO:0000256" key="1">
    <source>
        <dbReference type="ARBA" id="ARBA00023015"/>
    </source>
</evidence>
<dbReference type="GO" id="GO:0006950">
    <property type="term" value="P:response to stress"/>
    <property type="evidence" value="ECO:0007669"/>
    <property type="project" value="TreeGrafter"/>
</dbReference>